<feature type="transmembrane region" description="Helical" evidence="2">
    <location>
        <begin position="21"/>
        <end position="42"/>
    </location>
</feature>
<protein>
    <recommendedName>
        <fullName evidence="7">Cell envelope integrity inner membrane protein TolA</fullName>
    </recommendedName>
</protein>
<evidence type="ECO:0000313" key="5">
    <source>
        <dbReference type="Proteomes" id="UP001163283"/>
    </source>
</evidence>
<name>A0AAQ2Q6G3_MORBO</name>
<feature type="region of interest" description="Disordered" evidence="1">
    <location>
        <begin position="147"/>
        <end position="238"/>
    </location>
</feature>
<dbReference type="GeneID" id="77188807"/>
<evidence type="ECO:0000256" key="1">
    <source>
        <dbReference type="SAM" id="MobiDB-lite"/>
    </source>
</evidence>
<dbReference type="Gene3D" id="3.30.1150.10">
    <property type="match status" value="1"/>
</dbReference>
<evidence type="ECO:0000313" key="4">
    <source>
        <dbReference type="EMBL" id="UZA52785.1"/>
    </source>
</evidence>
<dbReference type="EMBL" id="CP087781">
    <property type="protein sequence ID" value="UZA52785.1"/>
    <property type="molecule type" value="Genomic_DNA"/>
</dbReference>
<keyword evidence="2" id="KW-0472">Membrane</keyword>
<feature type="compositionally biased region" description="Gly residues" evidence="1">
    <location>
        <begin position="217"/>
        <end position="227"/>
    </location>
</feature>
<feature type="compositionally biased region" description="Polar residues" evidence="1">
    <location>
        <begin position="202"/>
        <end position="215"/>
    </location>
</feature>
<keyword evidence="2" id="KW-1133">Transmembrane helix</keyword>
<reference evidence="4 5" key="1">
    <citation type="journal article" date="2022" name="BMC Microbiol.">
        <title>Whole genome sequencing of Moraxella bovis strains from North America reveals two genotypes with different genetic determinants.</title>
        <authorList>
            <person name="Wynn E.L."/>
            <person name="Hille M.M."/>
            <person name="Loy J.D."/>
            <person name="Schuller G."/>
            <person name="Kuhn K.L."/>
            <person name="Dickey A.M."/>
            <person name="Bono J.L."/>
            <person name="Clawson M.L."/>
        </authorList>
    </citation>
    <scope>NUCLEOTIDE SEQUENCE [LARGE SCALE GENOMIC DNA]</scope>
    <source>
        <strain evidence="3">SAM102599</strain>
        <strain evidence="4 5">SAM57978</strain>
    </source>
</reference>
<evidence type="ECO:0008006" key="7">
    <source>
        <dbReference type="Google" id="ProtNLM"/>
    </source>
</evidence>
<feature type="region of interest" description="Disordered" evidence="1">
    <location>
        <begin position="82"/>
        <end position="101"/>
    </location>
</feature>
<dbReference type="Proteomes" id="UP001163283">
    <property type="component" value="Chromosome"/>
</dbReference>
<keyword evidence="6" id="KW-1185">Reference proteome</keyword>
<dbReference type="Proteomes" id="UP001163632">
    <property type="component" value="Chromosome"/>
</dbReference>
<dbReference type="EMBL" id="CP087830">
    <property type="protein sequence ID" value="UZA04332.1"/>
    <property type="molecule type" value="Genomic_DNA"/>
</dbReference>
<proteinExistence type="predicted"/>
<evidence type="ECO:0000256" key="2">
    <source>
        <dbReference type="SAM" id="Phobius"/>
    </source>
</evidence>
<gene>
    <name evidence="3" type="ORF">LP092_06245</name>
    <name evidence="4" type="ORF">LP129_06555</name>
</gene>
<organism evidence="4 5">
    <name type="scientific">Moraxella bovis</name>
    <dbReference type="NCBI Taxonomy" id="476"/>
    <lineage>
        <taxon>Bacteria</taxon>
        <taxon>Pseudomonadati</taxon>
        <taxon>Pseudomonadota</taxon>
        <taxon>Gammaproteobacteria</taxon>
        <taxon>Moraxellales</taxon>
        <taxon>Moraxellaceae</taxon>
        <taxon>Moraxella</taxon>
    </lineage>
</organism>
<evidence type="ECO:0000313" key="3">
    <source>
        <dbReference type="EMBL" id="UZA04332.1"/>
    </source>
</evidence>
<feature type="compositionally biased region" description="Basic and acidic residues" evidence="1">
    <location>
        <begin position="147"/>
        <end position="169"/>
    </location>
</feature>
<keyword evidence="2" id="KW-0812">Transmembrane</keyword>
<dbReference type="RefSeq" id="WP_078273836.1">
    <property type="nucleotide sequence ID" value="NZ_CP030241.1"/>
</dbReference>
<dbReference type="KEGG" id="mboi:DQF64_06355"/>
<feature type="compositionally biased region" description="Basic and acidic residues" evidence="1">
    <location>
        <begin position="176"/>
        <end position="201"/>
    </location>
</feature>
<accession>A0AAQ2Q6G3</accession>
<dbReference type="SUPFAM" id="SSF74653">
    <property type="entry name" value="TolA/TonB C-terminal domain"/>
    <property type="match status" value="1"/>
</dbReference>
<evidence type="ECO:0000313" key="6">
    <source>
        <dbReference type="Proteomes" id="UP001163632"/>
    </source>
</evidence>
<sequence length="317" mass="34682">MNHQTARLDLDNIGTKEPKPLLSLVGSVVVHGLIVAGVLFAYTQQKPLPETISLEASLVTGDDLAGAEAAIADAFAEHQARSQAQADSIQNTTTPDSSRSAQLEAYYDDLARRERAYQSQMAEYAKSLDEEILSEIEMQRQAMADEERERARAVAELEARERSNDDIARENSQGLDEARERRDNAIAEKERANRTDSRSLDDGQSTIKDTPTTPTVGRGGAVSGGNSSGSSGQSSNRNEVISALQRHIRSHWRATGKNQTLQVKLKVDGGGNVLSVQVSGGDDYLREQLEDTVRRASPLTPIVGTNYRDLNFNFKIN</sequence>
<dbReference type="AlphaFoldDB" id="A0AAQ2Q6G3"/>